<feature type="compositionally biased region" description="Basic and acidic residues" evidence="1">
    <location>
        <begin position="1"/>
        <end position="14"/>
    </location>
</feature>
<comment type="caution">
    <text evidence="2">The sequence shown here is derived from an EMBL/GenBank/DDBJ whole genome shotgun (WGS) entry which is preliminary data.</text>
</comment>
<proteinExistence type="predicted"/>
<accession>A0A1R3JWS8</accession>
<evidence type="ECO:0000313" key="2">
    <source>
        <dbReference type="EMBL" id="OMO99284.1"/>
    </source>
</evidence>
<evidence type="ECO:0000256" key="1">
    <source>
        <dbReference type="SAM" id="MobiDB-lite"/>
    </source>
</evidence>
<dbReference type="EMBL" id="AWWV01006896">
    <property type="protein sequence ID" value="OMO99284.1"/>
    <property type="molecule type" value="Genomic_DNA"/>
</dbReference>
<reference evidence="2 3" key="1">
    <citation type="submission" date="2013-09" db="EMBL/GenBank/DDBJ databases">
        <title>Corchorus capsularis genome sequencing.</title>
        <authorList>
            <person name="Alam M."/>
            <person name="Haque M.S."/>
            <person name="Islam M.S."/>
            <person name="Emdad E.M."/>
            <person name="Islam M.M."/>
            <person name="Ahmed B."/>
            <person name="Halim A."/>
            <person name="Hossen Q.M.M."/>
            <person name="Hossain M.Z."/>
            <person name="Ahmed R."/>
            <person name="Khan M.M."/>
            <person name="Islam R."/>
            <person name="Rashid M.M."/>
            <person name="Khan S.A."/>
            <person name="Rahman M.S."/>
            <person name="Alam M."/>
        </authorList>
    </citation>
    <scope>NUCLEOTIDE SEQUENCE [LARGE SCALE GENOMIC DNA]</scope>
    <source>
        <strain evidence="3">cv. CVL-1</strain>
        <tissue evidence="2">Whole seedling</tissue>
    </source>
</reference>
<dbReference type="Gramene" id="OMO99284">
    <property type="protein sequence ID" value="OMO99284"/>
    <property type="gene ID" value="CCACVL1_03870"/>
</dbReference>
<sequence length="38" mass="4156">REKGERERTEGKPLEEEDSTEALVRDELGGVVVAGEKG</sequence>
<name>A0A1R3JWS8_COCAP</name>
<keyword evidence="3" id="KW-1185">Reference proteome</keyword>
<dbReference type="AlphaFoldDB" id="A0A1R3JWS8"/>
<organism evidence="2 3">
    <name type="scientific">Corchorus capsularis</name>
    <name type="common">Jute</name>
    <dbReference type="NCBI Taxonomy" id="210143"/>
    <lineage>
        <taxon>Eukaryota</taxon>
        <taxon>Viridiplantae</taxon>
        <taxon>Streptophyta</taxon>
        <taxon>Embryophyta</taxon>
        <taxon>Tracheophyta</taxon>
        <taxon>Spermatophyta</taxon>
        <taxon>Magnoliopsida</taxon>
        <taxon>eudicotyledons</taxon>
        <taxon>Gunneridae</taxon>
        <taxon>Pentapetalae</taxon>
        <taxon>rosids</taxon>
        <taxon>malvids</taxon>
        <taxon>Malvales</taxon>
        <taxon>Malvaceae</taxon>
        <taxon>Grewioideae</taxon>
        <taxon>Apeibeae</taxon>
        <taxon>Corchorus</taxon>
    </lineage>
</organism>
<feature type="region of interest" description="Disordered" evidence="1">
    <location>
        <begin position="1"/>
        <end position="21"/>
    </location>
</feature>
<evidence type="ECO:0000313" key="3">
    <source>
        <dbReference type="Proteomes" id="UP000188268"/>
    </source>
</evidence>
<protein>
    <submittedName>
        <fullName evidence="2">Uncharacterized protein</fullName>
    </submittedName>
</protein>
<feature type="non-terminal residue" evidence="2">
    <location>
        <position position="1"/>
    </location>
</feature>
<dbReference type="Proteomes" id="UP000188268">
    <property type="component" value="Unassembled WGS sequence"/>
</dbReference>
<gene>
    <name evidence="2" type="ORF">CCACVL1_03870</name>
</gene>